<dbReference type="RefSeq" id="WP_254032645.1">
    <property type="nucleotide sequence ID" value="NZ_LR882963.1"/>
</dbReference>
<accession>A0AAD1Q6P9</accession>
<name>A0AAD1Q6P9_PLAAG</name>
<dbReference type="AlphaFoldDB" id="A0AAD1Q6P9"/>
<sequence>MLAINESIKRPLDLPKLEEQIAELADGSKLKLEIVGPVEVRFENRSTTCRAMVLSGDTEVLLGAIPVEDMDVLIDPRQQRLIVNPASPYLAKKSLKRTRGIMLETVTSLNNSIYPTEIEESQGDMPSLNHSYVCLQLLKQLIINDDIVPLPELTLDIANGLTPDISVFPKNQIQPNFFQDISKFPEKPVLAIEVVSSSQTIQEMLQKAQLLVSEGVKTVWTVEPYSQTVFVTTVDKETLFHGEIVESEGIRVDFSQIFPKIISN</sequence>
<dbReference type="SUPFAM" id="SSF52980">
    <property type="entry name" value="Restriction endonuclease-like"/>
    <property type="match status" value="1"/>
</dbReference>
<gene>
    <name evidence="2" type="ORF">PANO66_04013</name>
</gene>
<evidence type="ECO:0000313" key="3">
    <source>
        <dbReference type="Proteomes" id="UP001153761"/>
    </source>
</evidence>
<reference evidence="2" key="1">
    <citation type="submission" date="2020-09" db="EMBL/GenBank/DDBJ databases">
        <authorList>
            <person name="Blom J."/>
        </authorList>
    </citation>
    <scope>NUCLEOTIDE SEQUENCE</scope>
    <source>
        <strain evidence="2">No.66</strain>
    </source>
</reference>
<organism evidence="2 3">
    <name type="scientific">Planktothrix agardhii</name>
    <name type="common">Oscillatoria agardhii</name>
    <dbReference type="NCBI Taxonomy" id="1160"/>
    <lineage>
        <taxon>Bacteria</taxon>
        <taxon>Bacillati</taxon>
        <taxon>Cyanobacteriota</taxon>
        <taxon>Cyanophyceae</taxon>
        <taxon>Oscillatoriophycideae</taxon>
        <taxon>Oscillatoriales</taxon>
        <taxon>Microcoleaceae</taxon>
        <taxon>Planktothrix</taxon>
    </lineage>
</organism>
<dbReference type="Gene3D" id="3.90.1570.10">
    <property type="entry name" value="tt1808, chain A"/>
    <property type="match status" value="1"/>
</dbReference>
<dbReference type="PANTHER" id="PTHR34107">
    <property type="entry name" value="SLL0198 PROTEIN-RELATED"/>
    <property type="match status" value="1"/>
</dbReference>
<proteinExistence type="predicted"/>
<dbReference type="CDD" id="cd06260">
    <property type="entry name" value="DUF820-like"/>
    <property type="match status" value="1"/>
</dbReference>
<evidence type="ECO:0000259" key="1">
    <source>
        <dbReference type="Pfam" id="PF05685"/>
    </source>
</evidence>
<dbReference type="Pfam" id="PF05685">
    <property type="entry name" value="Uma2"/>
    <property type="match status" value="1"/>
</dbReference>
<dbReference type="EMBL" id="LR882963">
    <property type="protein sequence ID" value="CAD5971803.1"/>
    <property type="molecule type" value="Genomic_DNA"/>
</dbReference>
<feature type="domain" description="Putative restriction endonuclease" evidence="1">
    <location>
        <begin position="128"/>
        <end position="237"/>
    </location>
</feature>
<dbReference type="InterPro" id="IPR012296">
    <property type="entry name" value="Nuclease_put_TT1808"/>
</dbReference>
<dbReference type="InterPro" id="IPR008538">
    <property type="entry name" value="Uma2"/>
</dbReference>
<evidence type="ECO:0000313" key="2">
    <source>
        <dbReference type="EMBL" id="CAD5971803.1"/>
    </source>
</evidence>
<protein>
    <recommendedName>
        <fullName evidence="1">Putative restriction endonuclease domain-containing protein</fullName>
    </recommendedName>
</protein>
<dbReference type="InterPro" id="IPR011335">
    <property type="entry name" value="Restrct_endonuc-II-like"/>
</dbReference>
<dbReference type="Proteomes" id="UP001153761">
    <property type="component" value="Chromosome"/>
</dbReference>
<dbReference type="PANTHER" id="PTHR34107:SF4">
    <property type="entry name" value="SLL1222 PROTEIN"/>
    <property type="match status" value="1"/>
</dbReference>